<dbReference type="RefSeq" id="XP_069210704.1">
    <property type="nucleotide sequence ID" value="XM_069350318.1"/>
</dbReference>
<dbReference type="Proteomes" id="UP001565368">
    <property type="component" value="Unassembled WGS sequence"/>
</dbReference>
<sequence>MEVAEASIAELRAALDAGEVTAVGLVEAYLRRIGAYDHHGPRLNSVPVLSPTVFAEARASDLRRAAGHPLSPLDGIPYTAKDSYKASGLPVSGGSPAFEHLIASADSFVISRLRAAGAILLGLTTMPPLANGGMQRGLHGRAESPYNGAYLTSAWASGSSNGSGTATAASFGAFGLGEETWSSGRAPASCNALYAYTPSWGTISIRGNWPLVPTMDVVVPHTRGMGDMLAVLDAIVADDSDTRGNFWRTQDWVSIPPASELRPKSYPSLLAQAASPLPLQGKRIAFPRCFLGEDDHIPTRASVVALARAAAARLESLGAEVVYTDLPVRDAYEVRDGSRGKDWFQGGLAPGYVPEAFWQHELVDLAAFALDDFLSANGGTPASFAQADAAKVFPLPLGQIKGDYGDDMEMGHYVGIVAKGTSPPEAIPTIAEGVRGLNRAREELLEAWLDESHIDALAFPTLADVAPADADHNPQSHGIATRDGTWVANGNLWVRHLGVPTVTVPMGADGDTRMPFGLTFAGRAWDDAALLSLGAAYGDGVERPLPARAPPLGAPLRAVAEVGGEGEVGDGELALSVQTSYGDSTVQYAITATAPAPIASATATLNGRDVPISLDGATLTARGVVPADELNILHSQYTRPYGSIVVVTVRCAGAELGAYTIVNGR</sequence>
<evidence type="ECO:0000259" key="1">
    <source>
        <dbReference type="Pfam" id="PF01425"/>
    </source>
</evidence>
<proteinExistence type="predicted"/>
<dbReference type="InterPro" id="IPR036928">
    <property type="entry name" value="AS_sf"/>
</dbReference>
<protein>
    <recommendedName>
        <fullName evidence="1">Amidase domain-containing protein</fullName>
    </recommendedName>
</protein>
<dbReference type="PANTHER" id="PTHR42678:SF11">
    <property type="entry name" value="AMIDASE FAMILY PROTEIN"/>
    <property type="match status" value="1"/>
</dbReference>
<evidence type="ECO:0000313" key="3">
    <source>
        <dbReference type="Proteomes" id="UP001565368"/>
    </source>
</evidence>
<comment type="caution">
    <text evidence="2">The sequence shown here is derived from an EMBL/GenBank/DDBJ whole genome shotgun (WGS) entry which is preliminary data.</text>
</comment>
<keyword evidence="3" id="KW-1185">Reference proteome</keyword>
<gene>
    <name evidence="2" type="ORF">Q8F55_001702</name>
</gene>
<reference evidence="2 3" key="1">
    <citation type="submission" date="2023-08" db="EMBL/GenBank/DDBJ databases">
        <title>Annotated Genome Sequence of Vanrija albida AlHP1.</title>
        <authorList>
            <person name="Herzog R."/>
        </authorList>
    </citation>
    <scope>NUCLEOTIDE SEQUENCE [LARGE SCALE GENOMIC DNA]</scope>
    <source>
        <strain evidence="2 3">AlHP1</strain>
    </source>
</reference>
<dbReference type="InterPro" id="IPR023631">
    <property type="entry name" value="Amidase_dom"/>
</dbReference>
<dbReference type="GeneID" id="95982745"/>
<dbReference type="EMBL" id="JBBXJM010000002">
    <property type="protein sequence ID" value="KAL1410760.1"/>
    <property type="molecule type" value="Genomic_DNA"/>
</dbReference>
<dbReference type="PANTHER" id="PTHR42678">
    <property type="entry name" value="AMIDASE"/>
    <property type="match status" value="1"/>
</dbReference>
<accession>A0ABR3Q7P7</accession>
<organism evidence="2 3">
    <name type="scientific">Vanrija albida</name>
    <dbReference type="NCBI Taxonomy" id="181172"/>
    <lineage>
        <taxon>Eukaryota</taxon>
        <taxon>Fungi</taxon>
        <taxon>Dikarya</taxon>
        <taxon>Basidiomycota</taxon>
        <taxon>Agaricomycotina</taxon>
        <taxon>Tremellomycetes</taxon>
        <taxon>Trichosporonales</taxon>
        <taxon>Trichosporonaceae</taxon>
        <taxon>Vanrija</taxon>
    </lineage>
</organism>
<dbReference type="SUPFAM" id="SSF75304">
    <property type="entry name" value="Amidase signature (AS) enzymes"/>
    <property type="match status" value="1"/>
</dbReference>
<dbReference type="NCBIfam" id="NF005127">
    <property type="entry name" value="PRK06565.1"/>
    <property type="match status" value="1"/>
</dbReference>
<feature type="domain" description="Amidase" evidence="1">
    <location>
        <begin position="25"/>
        <end position="328"/>
    </location>
</feature>
<evidence type="ECO:0000313" key="2">
    <source>
        <dbReference type="EMBL" id="KAL1410760.1"/>
    </source>
</evidence>
<name>A0ABR3Q7P7_9TREE</name>
<dbReference type="Pfam" id="PF01425">
    <property type="entry name" value="Amidase"/>
    <property type="match status" value="1"/>
</dbReference>
<dbReference type="Gene3D" id="3.90.1300.10">
    <property type="entry name" value="Amidase signature (AS) domain"/>
    <property type="match status" value="1"/>
</dbReference>